<dbReference type="eggNOG" id="COG0561">
    <property type="taxonomic scope" value="Bacteria"/>
</dbReference>
<gene>
    <name evidence="1" type="ORF">HMPREF9290_1175</name>
</gene>
<dbReference type="NCBIfam" id="TIGR01484">
    <property type="entry name" value="HAD-SF-IIB"/>
    <property type="match status" value="1"/>
</dbReference>
<accession>F0GV82</accession>
<protein>
    <submittedName>
        <fullName evidence="1">Cof-like hydrolase</fullName>
    </submittedName>
</protein>
<dbReference type="RefSeq" id="WP_004834706.1">
    <property type="nucleotide sequence ID" value="NZ_AEXM01000013.1"/>
</dbReference>
<reference evidence="1 2" key="1">
    <citation type="submission" date="2011-01" db="EMBL/GenBank/DDBJ databases">
        <authorList>
            <person name="Durkin A.S."/>
            <person name="Madupu R."/>
            <person name="Torralba M."/>
            <person name="Gillis M."/>
            <person name="Methe B."/>
            <person name="Sutton G."/>
            <person name="Nelson K.E."/>
        </authorList>
    </citation>
    <scope>NUCLEOTIDE SEQUENCE [LARGE SCALE GENOMIC DNA]</scope>
    <source>
        <strain evidence="1 2">ACS-065-V-Col13</strain>
    </source>
</reference>
<dbReference type="GO" id="GO:0000287">
    <property type="term" value="F:magnesium ion binding"/>
    <property type="evidence" value="ECO:0007669"/>
    <property type="project" value="TreeGrafter"/>
</dbReference>
<dbReference type="InterPro" id="IPR036412">
    <property type="entry name" value="HAD-like_sf"/>
</dbReference>
<comment type="caution">
    <text evidence="1">The sequence shown here is derived from an EMBL/GenBank/DDBJ whole genome shotgun (WGS) entry which is preliminary data.</text>
</comment>
<dbReference type="NCBIfam" id="TIGR00099">
    <property type="entry name" value="Cof-subfamily"/>
    <property type="match status" value="1"/>
</dbReference>
<sequence>MKLIGLDIDGTLINSRKEISEKTRTTLIKAMKEGHKVVIVTGRPTPGARELADILEFKKYGGLLSTYNGGAITDCKENKTLTSHPMDMKLAREIVAFSKDLDLEIILPYEETIYSRYKGKYAVSEAKNVNMNLEVVENLEDIVNFCPNKILFAQDPDRIDPPIKKLKEKFGEETEQMKSARYFYEVMPKGPSKGKSLLEIAEIFDIDQKDIIAFGDEMNDISMLEMAGVGVAMGNAVPKIKEISDYITLSNDEDGIAYYLEKFVL</sequence>
<evidence type="ECO:0000313" key="1">
    <source>
        <dbReference type="EMBL" id="EGC82289.1"/>
    </source>
</evidence>
<dbReference type="SFLD" id="SFLDG01144">
    <property type="entry name" value="C2.B.4:_PGP_Like"/>
    <property type="match status" value="1"/>
</dbReference>
<name>F0GV82_9FIRM</name>
<proteinExistence type="predicted"/>
<dbReference type="PANTHER" id="PTHR10000:SF8">
    <property type="entry name" value="HAD SUPERFAMILY HYDROLASE-LIKE, TYPE 3"/>
    <property type="match status" value="1"/>
</dbReference>
<dbReference type="SFLD" id="SFLDG01140">
    <property type="entry name" value="C2.B:_Phosphomannomutase_and_P"/>
    <property type="match status" value="1"/>
</dbReference>
<dbReference type="CDD" id="cd07516">
    <property type="entry name" value="HAD_Pase"/>
    <property type="match status" value="1"/>
</dbReference>
<dbReference type="SUPFAM" id="SSF56784">
    <property type="entry name" value="HAD-like"/>
    <property type="match status" value="1"/>
</dbReference>
<dbReference type="InterPro" id="IPR023214">
    <property type="entry name" value="HAD_sf"/>
</dbReference>
<dbReference type="SFLD" id="SFLDS00003">
    <property type="entry name" value="Haloacid_Dehalogenase"/>
    <property type="match status" value="1"/>
</dbReference>
<dbReference type="Pfam" id="PF08282">
    <property type="entry name" value="Hydrolase_3"/>
    <property type="match status" value="1"/>
</dbReference>
<organism evidence="1 2">
    <name type="scientific">Anaerococcus prevotii ACS-065-V-Col13</name>
    <dbReference type="NCBI Taxonomy" id="879305"/>
    <lineage>
        <taxon>Bacteria</taxon>
        <taxon>Bacillati</taxon>
        <taxon>Bacillota</taxon>
        <taxon>Tissierellia</taxon>
        <taxon>Tissierellales</taxon>
        <taxon>Peptoniphilaceae</taxon>
        <taxon>Anaerococcus</taxon>
    </lineage>
</organism>
<dbReference type="Proteomes" id="UP000005286">
    <property type="component" value="Unassembled WGS sequence"/>
</dbReference>
<dbReference type="GO" id="GO:0005829">
    <property type="term" value="C:cytosol"/>
    <property type="evidence" value="ECO:0007669"/>
    <property type="project" value="TreeGrafter"/>
</dbReference>
<dbReference type="EMBL" id="AEXM01000013">
    <property type="protein sequence ID" value="EGC82289.1"/>
    <property type="molecule type" value="Genomic_DNA"/>
</dbReference>
<dbReference type="Gene3D" id="3.30.1240.10">
    <property type="match status" value="1"/>
</dbReference>
<evidence type="ECO:0000313" key="2">
    <source>
        <dbReference type="Proteomes" id="UP000005286"/>
    </source>
</evidence>
<dbReference type="STRING" id="879305.HMPREF9290_1175"/>
<keyword evidence="1" id="KW-0378">Hydrolase</keyword>
<dbReference type="InterPro" id="IPR000150">
    <property type="entry name" value="Cof"/>
</dbReference>
<dbReference type="GO" id="GO:0016791">
    <property type="term" value="F:phosphatase activity"/>
    <property type="evidence" value="ECO:0007669"/>
    <property type="project" value="TreeGrafter"/>
</dbReference>
<dbReference type="PANTHER" id="PTHR10000">
    <property type="entry name" value="PHOSPHOSERINE PHOSPHATASE"/>
    <property type="match status" value="1"/>
</dbReference>
<keyword evidence="2" id="KW-1185">Reference proteome</keyword>
<dbReference type="InterPro" id="IPR006379">
    <property type="entry name" value="HAD-SF_hydro_IIB"/>
</dbReference>
<dbReference type="Gene3D" id="3.40.50.1000">
    <property type="entry name" value="HAD superfamily/HAD-like"/>
    <property type="match status" value="1"/>
</dbReference>
<dbReference type="PATRIC" id="fig|879305.3.peg.715"/>
<dbReference type="AlphaFoldDB" id="F0GV82"/>